<dbReference type="STRING" id="1017273.SAMN05443094_102115"/>
<protein>
    <recommendedName>
        <fullName evidence="6">Extracellular solute-binding protein</fullName>
    </recommendedName>
</protein>
<organism evidence="3 4">
    <name type="scientific">Domibacillus enclensis</name>
    <dbReference type="NCBI Taxonomy" id="1017273"/>
    <lineage>
        <taxon>Bacteria</taxon>
        <taxon>Bacillati</taxon>
        <taxon>Bacillota</taxon>
        <taxon>Bacilli</taxon>
        <taxon>Bacillales</taxon>
        <taxon>Bacillaceae</taxon>
        <taxon>Domibacillus</taxon>
    </lineage>
</organism>
<keyword evidence="5" id="KW-1185">Reference proteome</keyword>
<evidence type="ECO:0000256" key="1">
    <source>
        <dbReference type="SAM" id="SignalP"/>
    </source>
</evidence>
<dbReference type="PROSITE" id="PS51257">
    <property type="entry name" value="PROKAR_LIPOPROTEIN"/>
    <property type="match status" value="1"/>
</dbReference>
<evidence type="ECO:0000313" key="3">
    <source>
        <dbReference type="EMBL" id="SIQ27688.1"/>
    </source>
</evidence>
<gene>
    <name evidence="2" type="ORF">B1B05_04525</name>
    <name evidence="3" type="ORF">SAMN05443094_102115</name>
</gene>
<accession>A0A1N6RFM4</accession>
<feature type="chain" id="PRO_5009937926" description="Extracellular solute-binding protein" evidence="1">
    <location>
        <begin position="21"/>
        <end position="176"/>
    </location>
</feature>
<sequence length="176" mass="19616">MKWILMIGSLLLLSGCQAAASNEDHINILFFADEMMGKEKEVEQLLMERTGPDQPVDVSIYPLSREKFSVLLAERAGDVYVTEPAFVQGLLTQNGLTPLDELMPPDVQDDYTENRKTGERHLYGLPVQRANSIFASLKGELPDEMTAILPSFSAKQEESKAVLRGMLDDGKEEVLE</sequence>
<name>A0A1N6RFM4_9BACI</name>
<dbReference type="EMBL" id="FTLX01000002">
    <property type="protein sequence ID" value="SIQ27688.1"/>
    <property type="molecule type" value="Genomic_DNA"/>
</dbReference>
<dbReference type="EMBL" id="MWSK01000002">
    <property type="protein sequence ID" value="OXS79048.1"/>
    <property type="molecule type" value="Genomic_DNA"/>
</dbReference>
<evidence type="ECO:0000313" key="4">
    <source>
        <dbReference type="Proteomes" id="UP000186385"/>
    </source>
</evidence>
<evidence type="ECO:0000313" key="2">
    <source>
        <dbReference type="EMBL" id="OXS79048.1"/>
    </source>
</evidence>
<dbReference type="Proteomes" id="UP000186385">
    <property type="component" value="Unassembled WGS sequence"/>
</dbReference>
<feature type="signal peptide" evidence="1">
    <location>
        <begin position="1"/>
        <end position="20"/>
    </location>
</feature>
<reference evidence="2" key="3">
    <citation type="submission" date="2017-03" db="EMBL/GenBank/DDBJ databases">
        <authorList>
            <person name="Dastager S.G."/>
            <person name="Neurgaonkar P.S."/>
            <person name="Dharne M.S."/>
        </authorList>
    </citation>
    <scope>NUCLEOTIDE SEQUENCE</scope>
    <source>
        <strain evidence="2">DSM 25145</strain>
    </source>
</reference>
<evidence type="ECO:0000313" key="5">
    <source>
        <dbReference type="Proteomes" id="UP000215545"/>
    </source>
</evidence>
<reference evidence="5" key="2">
    <citation type="submission" date="2017-03" db="EMBL/GenBank/DDBJ databases">
        <title>Bacillus sp. V-88(T) DSM27956, whole genome shotgun sequencing project.</title>
        <authorList>
            <person name="Dastager S.G."/>
            <person name="Neurgaonkar P.S."/>
            <person name="Dharne M.S."/>
        </authorList>
    </citation>
    <scope>NUCLEOTIDE SEQUENCE [LARGE SCALE GENOMIC DNA]</scope>
    <source>
        <strain evidence="5">DSM 25145</strain>
    </source>
</reference>
<reference evidence="3 4" key="1">
    <citation type="submission" date="2017-01" db="EMBL/GenBank/DDBJ databases">
        <authorList>
            <person name="Mah S.A."/>
            <person name="Swanson W.J."/>
            <person name="Moy G.W."/>
            <person name="Vacquier V.D."/>
        </authorList>
    </citation>
    <scope>NUCLEOTIDE SEQUENCE [LARGE SCALE GENOMIC DNA]</scope>
    <source>
        <strain evidence="3 4">NIO-1016</strain>
    </source>
</reference>
<dbReference type="RefSeq" id="WP_045849315.1">
    <property type="nucleotide sequence ID" value="NZ_FTLX01000002.1"/>
</dbReference>
<dbReference type="Proteomes" id="UP000215545">
    <property type="component" value="Unassembled WGS sequence"/>
</dbReference>
<proteinExistence type="predicted"/>
<dbReference type="OrthoDB" id="2943141at2"/>
<keyword evidence="1" id="KW-0732">Signal</keyword>
<evidence type="ECO:0008006" key="6">
    <source>
        <dbReference type="Google" id="ProtNLM"/>
    </source>
</evidence>
<dbReference type="AlphaFoldDB" id="A0A1N6RFM4"/>